<keyword evidence="4 5" id="KW-0732">Signal</keyword>
<evidence type="ECO:0000256" key="2">
    <source>
        <dbReference type="ARBA" id="ARBA00008520"/>
    </source>
</evidence>
<feature type="chain" id="PRO_5047302564" evidence="5">
    <location>
        <begin position="22"/>
        <end position="451"/>
    </location>
</feature>
<dbReference type="PANTHER" id="PTHR43649:SF31">
    <property type="entry name" value="SN-GLYCEROL-3-PHOSPHATE-BINDING PERIPLASMIC PROTEIN UGPB"/>
    <property type="match status" value="1"/>
</dbReference>
<evidence type="ECO:0000256" key="3">
    <source>
        <dbReference type="ARBA" id="ARBA00022448"/>
    </source>
</evidence>
<dbReference type="PANTHER" id="PTHR43649">
    <property type="entry name" value="ARABINOSE-BINDING PROTEIN-RELATED"/>
    <property type="match status" value="1"/>
</dbReference>
<comment type="caution">
    <text evidence="6">The sequence shown here is derived from an EMBL/GenBank/DDBJ whole genome shotgun (WGS) entry which is preliminary data.</text>
</comment>
<reference evidence="6 7" key="1">
    <citation type="submission" date="2024-09" db="EMBL/GenBank/DDBJ databases">
        <authorList>
            <person name="Sun Q."/>
            <person name="Mori K."/>
        </authorList>
    </citation>
    <scope>NUCLEOTIDE SEQUENCE [LARGE SCALE GENOMIC DNA]</scope>
    <source>
        <strain evidence="6 7">CGMCC 1.15906</strain>
    </source>
</reference>
<gene>
    <name evidence="6" type="ORF">ACFFGN_20860</name>
</gene>
<accession>A0ABV6QPJ6</accession>
<dbReference type="Pfam" id="PF13416">
    <property type="entry name" value="SBP_bac_8"/>
    <property type="match status" value="1"/>
</dbReference>
<protein>
    <submittedName>
        <fullName evidence="6">ABC transporter substrate-binding protein</fullName>
    </submittedName>
</protein>
<evidence type="ECO:0000313" key="7">
    <source>
        <dbReference type="Proteomes" id="UP001589890"/>
    </source>
</evidence>
<dbReference type="PROSITE" id="PS51257">
    <property type="entry name" value="PROKAR_LIPOPROTEIN"/>
    <property type="match status" value="1"/>
</dbReference>
<comment type="subcellular location">
    <subcellularLocation>
        <location evidence="1">Cell envelope</location>
    </subcellularLocation>
</comment>
<dbReference type="CDD" id="cd13585">
    <property type="entry name" value="PBP2_TMBP_like"/>
    <property type="match status" value="1"/>
</dbReference>
<evidence type="ECO:0000256" key="4">
    <source>
        <dbReference type="ARBA" id="ARBA00022729"/>
    </source>
</evidence>
<dbReference type="InterPro" id="IPR050490">
    <property type="entry name" value="Bact_solute-bd_prot1"/>
</dbReference>
<evidence type="ECO:0000256" key="5">
    <source>
        <dbReference type="SAM" id="SignalP"/>
    </source>
</evidence>
<keyword evidence="7" id="KW-1185">Reference proteome</keyword>
<proteinExistence type="inferred from homology"/>
<comment type="similarity">
    <text evidence="2">Belongs to the bacterial solute-binding protein 1 family.</text>
</comment>
<dbReference type="InterPro" id="IPR006311">
    <property type="entry name" value="TAT_signal"/>
</dbReference>
<feature type="signal peptide" evidence="5">
    <location>
        <begin position="1"/>
        <end position="21"/>
    </location>
</feature>
<dbReference type="SUPFAM" id="SSF53850">
    <property type="entry name" value="Periplasmic binding protein-like II"/>
    <property type="match status" value="1"/>
</dbReference>
<dbReference type="EMBL" id="JBHLTC010000028">
    <property type="protein sequence ID" value="MFC0626543.1"/>
    <property type="molecule type" value="Genomic_DNA"/>
</dbReference>
<sequence>MSISRRSFLAGAAGLAAAAVAGCNNGVANRPAGEVSYWLWDAAQLPMYLECAKAFRQKFPQYSVKIEQFGWNDYWSNLVTGFISGTAPDVFTSHSARYPLFASKDQLLAIDELIDRDGLDLDIYQDGLAERWIGDDGRRYGLPKDWDTEAYFYNSAMTADAGISAEQLNSMTWNPKDGGTFEQIVRRLTVDSKGRRGDQPGFDKNYVKTYGLGFSDGGDSDGQTSWSWYAATNGWTYSEGKPWGTKFFYGDAKFTETIAWYRSLITKGYMPTLAQAKSGVGITEAFGAGKYAITPNGSWMLGVYAGLGKVKTKLARLPEGPNGKRMSMMNGLADSIWAGTDRKDAAWAWVSFLGSKEAQDIVAKAAVVFPAVKACMPAAQQAFTADGWDITPFLEPVQAGATFAYPANPNAADVSSVMKPAMDSVMAFETDPADLVEANNNVNRILAAASS</sequence>
<dbReference type="PROSITE" id="PS51318">
    <property type="entry name" value="TAT"/>
    <property type="match status" value="1"/>
</dbReference>
<dbReference type="Gene3D" id="3.40.190.10">
    <property type="entry name" value="Periplasmic binding protein-like II"/>
    <property type="match status" value="1"/>
</dbReference>
<dbReference type="RefSeq" id="WP_380050254.1">
    <property type="nucleotide sequence ID" value="NZ_JBHLTC010000028.1"/>
</dbReference>
<name>A0ABV6QPJ6_9ACTN</name>
<keyword evidence="3" id="KW-0813">Transport</keyword>
<organism evidence="6 7">
    <name type="scientific">Kribbella deserti</name>
    <dbReference type="NCBI Taxonomy" id="1926257"/>
    <lineage>
        <taxon>Bacteria</taxon>
        <taxon>Bacillati</taxon>
        <taxon>Actinomycetota</taxon>
        <taxon>Actinomycetes</taxon>
        <taxon>Propionibacteriales</taxon>
        <taxon>Kribbellaceae</taxon>
        <taxon>Kribbella</taxon>
    </lineage>
</organism>
<dbReference type="InterPro" id="IPR006059">
    <property type="entry name" value="SBP"/>
</dbReference>
<evidence type="ECO:0000313" key="6">
    <source>
        <dbReference type="EMBL" id="MFC0626543.1"/>
    </source>
</evidence>
<dbReference type="Proteomes" id="UP001589890">
    <property type="component" value="Unassembled WGS sequence"/>
</dbReference>
<evidence type="ECO:0000256" key="1">
    <source>
        <dbReference type="ARBA" id="ARBA00004196"/>
    </source>
</evidence>